<feature type="transmembrane region" description="Helical" evidence="1">
    <location>
        <begin position="16"/>
        <end position="33"/>
    </location>
</feature>
<gene>
    <name evidence="2" type="ORF">FWK35_00009775</name>
</gene>
<proteinExistence type="predicted"/>
<dbReference type="Proteomes" id="UP000478052">
    <property type="component" value="Unassembled WGS sequence"/>
</dbReference>
<sequence>MVLIFFRCPLKFMNPIQVRASCILELFATYSFYQMNNTLNAHGSHLNLTHITPYFAYICLIVLVPIPACDRNTLTGTLFLYVLILTLPLAFLMTLCPNL</sequence>
<keyword evidence="1" id="KW-0812">Transmembrane</keyword>
<dbReference type="EMBL" id="VUJU01003054">
    <property type="protein sequence ID" value="KAF0759252.1"/>
    <property type="molecule type" value="Genomic_DNA"/>
</dbReference>
<feature type="transmembrane region" description="Helical" evidence="1">
    <location>
        <begin position="78"/>
        <end position="96"/>
    </location>
</feature>
<dbReference type="AlphaFoldDB" id="A0A6G0YNQ8"/>
<reference evidence="2 3" key="1">
    <citation type="submission" date="2019-08" db="EMBL/GenBank/DDBJ databases">
        <title>Whole genome of Aphis craccivora.</title>
        <authorList>
            <person name="Voronova N.V."/>
            <person name="Shulinski R.S."/>
            <person name="Bandarenka Y.V."/>
            <person name="Zhorov D.G."/>
            <person name="Warner D."/>
        </authorList>
    </citation>
    <scope>NUCLEOTIDE SEQUENCE [LARGE SCALE GENOMIC DNA]</scope>
    <source>
        <strain evidence="2">180601</strain>
        <tissue evidence="2">Whole Body</tissue>
    </source>
</reference>
<feature type="transmembrane region" description="Helical" evidence="1">
    <location>
        <begin position="45"/>
        <end position="66"/>
    </location>
</feature>
<comment type="caution">
    <text evidence="2">The sequence shown here is derived from an EMBL/GenBank/DDBJ whole genome shotgun (WGS) entry which is preliminary data.</text>
</comment>
<protein>
    <submittedName>
        <fullName evidence="2">Uncharacterized protein</fullName>
    </submittedName>
</protein>
<keyword evidence="1" id="KW-0472">Membrane</keyword>
<keyword evidence="1" id="KW-1133">Transmembrane helix</keyword>
<evidence type="ECO:0000256" key="1">
    <source>
        <dbReference type="SAM" id="Phobius"/>
    </source>
</evidence>
<keyword evidence="3" id="KW-1185">Reference proteome</keyword>
<organism evidence="2 3">
    <name type="scientific">Aphis craccivora</name>
    <name type="common">Cowpea aphid</name>
    <dbReference type="NCBI Taxonomy" id="307492"/>
    <lineage>
        <taxon>Eukaryota</taxon>
        <taxon>Metazoa</taxon>
        <taxon>Ecdysozoa</taxon>
        <taxon>Arthropoda</taxon>
        <taxon>Hexapoda</taxon>
        <taxon>Insecta</taxon>
        <taxon>Pterygota</taxon>
        <taxon>Neoptera</taxon>
        <taxon>Paraneoptera</taxon>
        <taxon>Hemiptera</taxon>
        <taxon>Sternorrhyncha</taxon>
        <taxon>Aphidomorpha</taxon>
        <taxon>Aphidoidea</taxon>
        <taxon>Aphididae</taxon>
        <taxon>Aphidini</taxon>
        <taxon>Aphis</taxon>
        <taxon>Aphis</taxon>
    </lineage>
</organism>
<accession>A0A6G0YNQ8</accession>
<evidence type="ECO:0000313" key="2">
    <source>
        <dbReference type="EMBL" id="KAF0759252.1"/>
    </source>
</evidence>
<evidence type="ECO:0000313" key="3">
    <source>
        <dbReference type="Proteomes" id="UP000478052"/>
    </source>
</evidence>
<name>A0A6G0YNQ8_APHCR</name>